<name>A0ACC2B816_DIPCM</name>
<evidence type="ECO:0000313" key="2">
    <source>
        <dbReference type="Proteomes" id="UP001162992"/>
    </source>
</evidence>
<sequence>MAQCYSESKHFPAAGNLKFYNGAFADDSVYRSSGGNEKLFEHFHERGVKSGHRRTYTEFGLPRDMNGENRPFDHVPQRFREGGLSREIDFKISSTECGSFKQKANISNESKLAATGTLRDFGDSDSNKLGCAPRSSLKREEMVSAEAKPMHRDQSSGYETIIPNSRSSLERSSKEQKTDSGSFDAELQNQRRPKGNTATSKIKTIPRPYGPTTAKETLPEDEHVSGRSTRSENSSGWASTGGFANTNFEREHKFENTFLAEGKSKVMEHRSSSSQGGTQVDPSDLRPPQNLRTRPRTRNLSEGNFSNIFKGEDLKNGLNERRLHVGSPTRSRGWNASAAGNVRPILHANRSSISEGGASGGGMYTGESSRWGTGTKLNEAAHNPPALLYDGYHDLNSRFISSEMSAAAVRAEIGFYEGVFGAGQAPYLGRTDNGKQSITSNQIGEASLNHARVDGAPSVSERLSFGSNTAESGNRISSKADRTHAGEASDVKFRGQNLNGGQFLEGRFDLKDGFANGRSSGSDHRPSIKGTLIVGNSSGRSDGRSSLDGNLGAARAIFKTENTNLEGDQSTNGRSYALNGFIHPKHENLPKKNGSVQHNRAKSTDAAYGNISNLVTGESFLFRKASFTSSKDDAEEVKRLGNEQYKKGRFAEALALYERAIFLAPGQASYHSNRAAALSALGRLVDAVQECKEAIRLDPLYARARRRLTSLFLRLGQIEDAKKTFYAAGEELDAGDMQQIQNIEKHHVRCFEARKVSDWKTVLRESDSAVLAGADSAPKVLALKAEALLNLHRPDEAAQVLSIAQRLEAALTTGGITLPDSTVLVVQAQFDMSQGRYQQALVAAEKAAHIQPKNIEVSNFLKKLIAILKARKIGNQLFKVGKYFEACAAYGEGLEADSTNAVLLCNRAACRFSIGLWEKSIEDCDAALEAQPTYVKARLRRAHSYAKLEKWEEALRDFEAVKRELPGNVEVARALFDAQVAFHKARGEEVSKTQFGAEVEKVSGIDQFSKAITSPGLAVVQFITRWSESCKQFLPFVDQLCQRYPAVNFLTVDIEEIPYLAKLENVADVPTLKIYRNGQKVQELNGPSHQDLEHALQFFTQ</sequence>
<proteinExistence type="predicted"/>
<dbReference type="Proteomes" id="UP001162992">
    <property type="component" value="Chromosome 17"/>
</dbReference>
<organism evidence="1 2">
    <name type="scientific">Diphasiastrum complanatum</name>
    <name type="common">Issler's clubmoss</name>
    <name type="synonym">Lycopodium complanatum</name>
    <dbReference type="NCBI Taxonomy" id="34168"/>
    <lineage>
        <taxon>Eukaryota</taxon>
        <taxon>Viridiplantae</taxon>
        <taxon>Streptophyta</taxon>
        <taxon>Embryophyta</taxon>
        <taxon>Tracheophyta</taxon>
        <taxon>Lycopodiopsida</taxon>
        <taxon>Lycopodiales</taxon>
        <taxon>Lycopodiaceae</taxon>
        <taxon>Lycopodioideae</taxon>
        <taxon>Diphasiastrum</taxon>
    </lineage>
</organism>
<evidence type="ECO:0000313" key="1">
    <source>
        <dbReference type="EMBL" id="KAJ7525896.1"/>
    </source>
</evidence>
<gene>
    <name evidence="1" type="ORF">O6H91_17G072700</name>
</gene>
<protein>
    <submittedName>
        <fullName evidence="1">Uncharacterized protein</fullName>
    </submittedName>
</protein>
<keyword evidence="2" id="KW-1185">Reference proteome</keyword>
<accession>A0ACC2B816</accession>
<reference evidence="2" key="1">
    <citation type="journal article" date="2024" name="Proc. Natl. Acad. Sci. U.S.A.">
        <title>Extraordinary preservation of gene collinearity over three hundred million years revealed in homosporous lycophytes.</title>
        <authorList>
            <person name="Li C."/>
            <person name="Wickell D."/>
            <person name="Kuo L.Y."/>
            <person name="Chen X."/>
            <person name="Nie B."/>
            <person name="Liao X."/>
            <person name="Peng D."/>
            <person name="Ji J."/>
            <person name="Jenkins J."/>
            <person name="Williams M."/>
            <person name="Shu S."/>
            <person name="Plott C."/>
            <person name="Barry K."/>
            <person name="Rajasekar S."/>
            <person name="Grimwood J."/>
            <person name="Han X."/>
            <person name="Sun S."/>
            <person name="Hou Z."/>
            <person name="He W."/>
            <person name="Dai G."/>
            <person name="Sun C."/>
            <person name="Schmutz J."/>
            <person name="Leebens-Mack J.H."/>
            <person name="Li F.W."/>
            <person name="Wang L."/>
        </authorList>
    </citation>
    <scope>NUCLEOTIDE SEQUENCE [LARGE SCALE GENOMIC DNA]</scope>
    <source>
        <strain evidence="2">cv. PW_Plant_1</strain>
    </source>
</reference>
<comment type="caution">
    <text evidence="1">The sequence shown here is derived from an EMBL/GenBank/DDBJ whole genome shotgun (WGS) entry which is preliminary data.</text>
</comment>
<dbReference type="EMBL" id="CM055108">
    <property type="protein sequence ID" value="KAJ7525896.1"/>
    <property type="molecule type" value="Genomic_DNA"/>
</dbReference>